<evidence type="ECO:0000259" key="2">
    <source>
        <dbReference type="Pfam" id="PF00296"/>
    </source>
</evidence>
<dbReference type="InterPro" id="IPR011251">
    <property type="entry name" value="Luciferase-like_dom"/>
</dbReference>
<accession>A0A7Y4P3V2</accession>
<protein>
    <submittedName>
        <fullName evidence="3">LLM class flavin-dependent oxidoreductase</fullName>
    </submittedName>
</protein>
<dbReference type="PANTHER" id="PTHR30137:SF6">
    <property type="entry name" value="LUCIFERASE-LIKE MONOOXYGENASE"/>
    <property type="match status" value="1"/>
</dbReference>
<dbReference type="EMBL" id="JABGBO010000004">
    <property type="protein sequence ID" value="NOL49422.1"/>
    <property type="molecule type" value="Genomic_DNA"/>
</dbReference>
<dbReference type="PANTHER" id="PTHR30137">
    <property type="entry name" value="LUCIFERASE-LIKE MONOOXYGENASE"/>
    <property type="match status" value="1"/>
</dbReference>
<name>A0A7Y4P3V2_9BURK</name>
<dbReference type="SUPFAM" id="SSF51679">
    <property type="entry name" value="Bacterial luciferase-like"/>
    <property type="match status" value="1"/>
</dbReference>
<evidence type="ECO:0000256" key="1">
    <source>
        <dbReference type="ARBA" id="ARBA00007789"/>
    </source>
</evidence>
<keyword evidence="4" id="KW-1185">Reference proteome</keyword>
<dbReference type="InterPro" id="IPR036661">
    <property type="entry name" value="Luciferase-like_sf"/>
</dbReference>
<evidence type="ECO:0000313" key="4">
    <source>
        <dbReference type="Proteomes" id="UP000541421"/>
    </source>
</evidence>
<comment type="caution">
    <text evidence="3">The sequence shown here is derived from an EMBL/GenBank/DDBJ whole genome shotgun (WGS) entry which is preliminary data.</text>
</comment>
<organism evidence="3 4">
    <name type="scientific">Pelistega europaea</name>
    <dbReference type="NCBI Taxonomy" id="106147"/>
    <lineage>
        <taxon>Bacteria</taxon>
        <taxon>Pseudomonadati</taxon>
        <taxon>Pseudomonadota</taxon>
        <taxon>Betaproteobacteria</taxon>
        <taxon>Burkholderiales</taxon>
        <taxon>Alcaligenaceae</taxon>
        <taxon>Pelistega</taxon>
    </lineage>
</organism>
<comment type="similarity">
    <text evidence="1">To bacterial alkanal monooxygenase alpha and beta chains.</text>
</comment>
<feature type="domain" description="Luciferase-like" evidence="2">
    <location>
        <begin position="1"/>
        <end position="312"/>
    </location>
</feature>
<reference evidence="3 4" key="1">
    <citation type="submission" date="2020-05" db="EMBL/GenBank/DDBJ databases">
        <authorList>
            <person name="Niu N."/>
        </authorList>
    </citation>
    <scope>NUCLEOTIDE SEQUENCE [LARGE SCALE GENOMIC DNA]</scope>
    <source>
        <strain evidence="3 4">LMG10982</strain>
    </source>
</reference>
<dbReference type="AlphaFoldDB" id="A0A7Y4P3V2"/>
<proteinExistence type="predicted"/>
<dbReference type="Gene3D" id="3.20.20.30">
    <property type="entry name" value="Luciferase-like domain"/>
    <property type="match status" value="1"/>
</dbReference>
<dbReference type="InterPro" id="IPR050766">
    <property type="entry name" value="Bact_Lucif_Oxidored"/>
</dbReference>
<dbReference type="Pfam" id="PF00296">
    <property type="entry name" value="Bac_luciferase"/>
    <property type="match status" value="1"/>
</dbReference>
<dbReference type="Proteomes" id="UP000541421">
    <property type="component" value="Unassembled WGS sequence"/>
</dbReference>
<gene>
    <name evidence="3" type="ORF">HKX40_04630</name>
</gene>
<dbReference type="InterPro" id="IPR019949">
    <property type="entry name" value="CmoO-like"/>
</dbReference>
<dbReference type="GO" id="GO:0005829">
    <property type="term" value="C:cytosol"/>
    <property type="evidence" value="ECO:0007669"/>
    <property type="project" value="TreeGrafter"/>
</dbReference>
<evidence type="ECO:0000313" key="3">
    <source>
        <dbReference type="EMBL" id="NOL49422.1"/>
    </source>
</evidence>
<sequence>MKVSILNLVPVREGQNYQQAIASMVKLAQHAENIGIERYWIAEHHNMKNLTSSATALLIQHALANTKTIRVGSGGVMLPNHSPYVVAEQYGTLETLYPGRVDLGLGRAPGTDMKTAAALRRGRYDFDFPTDIAELRGYFKNTNAVSAYPAAGLNLPFYILGSSTESAFLAAELGLPYAFAAHFAPRMMEMAIAIYRQNFRPSPYLAKPYVILGANVIVADTDEEAKYLATTQTQFFLNVVTHAQQNMQPPVESEEVLWTQYTASKEPVHFGPVDLQTIPIYHQERAAVEQMTSCSLIGSPQTVAFRLAQLRKQIHFDEMMAVSYIFDEALQAKSYTLFKAIVDAYSTDA</sequence>
<dbReference type="NCBIfam" id="TIGR03558">
    <property type="entry name" value="oxido_grp_1"/>
    <property type="match status" value="1"/>
</dbReference>
<dbReference type="GO" id="GO:0016705">
    <property type="term" value="F:oxidoreductase activity, acting on paired donors, with incorporation or reduction of molecular oxygen"/>
    <property type="evidence" value="ECO:0007669"/>
    <property type="project" value="InterPro"/>
</dbReference>